<name>A0A0P1KT33_9SACH</name>
<organism evidence="2 3">
    <name type="scientific">Lachancea quebecensis</name>
    <dbReference type="NCBI Taxonomy" id="1654605"/>
    <lineage>
        <taxon>Eukaryota</taxon>
        <taxon>Fungi</taxon>
        <taxon>Dikarya</taxon>
        <taxon>Ascomycota</taxon>
        <taxon>Saccharomycotina</taxon>
        <taxon>Saccharomycetes</taxon>
        <taxon>Saccharomycetales</taxon>
        <taxon>Saccharomycetaceae</taxon>
        <taxon>Lachancea</taxon>
    </lineage>
</organism>
<proteinExistence type="predicted"/>
<accession>A0A0P1KT33</accession>
<dbReference type="EMBL" id="LN890573">
    <property type="protein sequence ID" value="CUS22952.1"/>
    <property type="molecule type" value="Genomic_DNA"/>
</dbReference>
<reference evidence="3" key="1">
    <citation type="submission" date="2015-10" db="EMBL/GenBank/DDBJ databases">
        <authorList>
            <person name="Devillers H."/>
        </authorList>
    </citation>
    <scope>NUCLEOTIDE SEQUENCE [LARGE SCALE GENOMIC DNA]</scope>
</reference>
<dbReference type="AlphaFoldDB" id="A0A0P1KT33"/>
<protein>
    <submittedName>
        <fullName evidence="2">LAQU0S07e03950g1_1</fullName>
    </submittedName>
</protein>
<evidence type="ECO:0000313" key="2">
    <source>
        <dbReference type="EMBL" id="CUS22952.1"/>
    </source>
</evidence>
<keyword evidence="1" id="KW-0472">Membrane</keyword>
<dbReference type="OrthoDB" id="4034014at2759"/>
<keyword evidence="3" id="KW-1185">Reference proteome</keyword>
<dbReference type="Proteomes" id="UP000236544">
    <property type="component" value="Unassembled WGS sequence"/>
</dbReference>
<evidence type="ECO:0000256" key="1">
    <source>
        <dbReference type="SAM" id="Phobius"/>
    </source>
</evidence>
<sequence>MPDMKKKSDKNDKIWNVVSFDRESRVQPQPRVSVELVTEEGLCDDILSNASSDESELPASPLKQSNTELSFGTLVGRNEDEYDFAIPEKQEECSAPKTGFSILRAINNLKTWHVVVLTSSTTLFLTCLVQSFLYNQASELGNETATVPYFTDHGASYRNVDFVLPFGDSPENTSKFIVDFENRVAIPLLAEVSPWHAAKFQINQKATLYWKGLKSFCYEHAEALSERCSEAGSVLKNTLRRPRGLFTGELSELATHFEPLKVSTVALGERLAQKYRACGAYYRNGFATCGCYVRGKTHKLVNATRSLSAHLKALNPRLRVNLRKALSTSDRIVQKADIYVLSKWNNTIEMLRFKNKNIAS</sequence>
<gene>
    <name evidence="2" type="ORF">LAQU0_S07e03950g</name>
</gene>
<evidence type="ECO:0000313" key="3">
    <source>
        <dbReference type="Proteomes" id="UP000236544"/>
    </source>
</evidence>
<keyword evidence="1" id="KW-0812">Transmembrane</keyword>
<keyword evidence="1" id="KW-1133">Transmembrane helix</keyword>
<feature type="transmembrane region" description="Helical" evidence="1">
    <location>
        <begin position="114"/>
        <end position="134"/>
    </location>
</feature>